<evidence type="ECO:0000313" key="3">
    <source>
        <dbReference type="Proteomes" id="UP000567293"/>
    </source>
</evidence>
<dbReference type="InterPro" id="IPR011059">
    <property type="entry name" value="Metal-dep_hydrolase_composite"/>
</dbReference>
<sequence length="361" mass="38288">MKRQSAIGVALLALGLGEPWLGAQGQRSVVIRAGQLFDGKSDRLLSDQVIVIQGDRIAEVGPAGSVKIPAGAQEIDLRGGTVLPGLIEGHNHMFKVGDHPGAGADASVPLVIEPGTPFSTAYSTILASINARLDLESGFTTARDLSSGGTADVDLRNAINEGLIPGPRMRVATEGLRGSIAGPRYFHLVDSPSEGRKQVRIQLKNGADFIKIYAAGIRANPDIGYGAPTMTLEEEQAIVDEAHRQGVRVACTAHAGVAVRQSIEAGCDSLELVTDIDAESIRMVADRGIFMTFGLTITKIQAKSQNFPMAELSKASFQRALRAGVKIAFSVNATGAQGELRRLLEIRVPELIAYQNATYAR</sequence>
<feature type="non-terminal residue" evidence="2">
    <location>
        <position position="361"/>
    </location>
</feature>
<comment type="caution">
    <text evidence="2">The sequence shown here is derived from an EMBL/GenBank/DDBJ whole genome shotgun (WGS) entry which is preliminary data.</text>
</comment>
<dbReference type="InterPro" id="IPR051781">
    <property type="entry name" value="Metallo-dep_Hydrolase"/>
</dbReference>
<dbReference type="Pfam" id="PF01979">
    <property type="entry name" value="Amidohydro_1"/>
    <property type="match status" value="1"/>
</dbReference>
<gene>
    <name evidence="2" type="ORF">HRJ53_16850</name>
</gene>
<reference evidence="2" key="1">
    <citation type="submission" date="2020-06" db="EMBL/GenBank/DDBJ databases">
        <title>Legume-microbial interactions unlock mineral nutrients during tropical forest succession.</title>
        <authorList>
            <person name="Epihov D.Z."/>
        </authorList>
    </citation>
    <scope>NUCLEOTIDE SEQUENCE [LARGE SCALE GENOMIC DNA]</scope>
    <source>
        <strain evidence="2">Pan2503</strain>
    </source>
</reference>
<dbReference type="EMBL" id="JACDQQ010001615">
    <property type="protein sequence ID" value="MBA0086652.1"/>
    <property type="molecule type" value="Genomic_DNA"/>
</dbReference>
<proteinExistence type="predicted"/>
<name>A0A7V8NSQ4_9BACT</name>
<dbReference type="Proteomes" id="UP000567293">
    <property type="component" value="Unassembled WGS sequence"/>
</dbReference>
<accession>A0A7V8NSQ4</accession>
<dbReference type="InterPro" id="IPR032466">
    <property type="entry name" value="Metal_Hydrolase"/>
</dbReference>
<dbReference type="Gene3D" id="2.30.40.10">
    <property type="entry name" value="Urease, subunit C, domain 1"/>
    <property type="match status" value="1"/>
</dbReference>
<dbReference type="PANTHER" id="PTHR43135">
    <property type="entry name" value="ALPHA-D-RIBOSE 1-METHYLPHOSPHONATE 5-TRIPHOSPHATE DIPHOSPHATASE"/>
    <property type="match status" value="1"/>
</dbReference>
<dbReference type="PANTHER" id="PTHR43135:SF3">
    <property type="entry name" value="ALPHA-D-RIBOSE 1-METHYLPHOSPHONATE 5-TRIPHOSPHATE DIPHOSPHATASE"/>
    <property type="match status" value="1"/>
</dbReference>
<dbReference type="AlphaFoldDB" id="A0A7V8NSQ4"/>
<feature type="domain" description="Amidohydrolase-related" evidence="1">
    <location>
        <begin position="81"/>
        <end position="332"/>
    </location>
</feature>
<dbReference type="InterPro" id="IPR006680">
    <property type="entry name" value="Amidohydro-rel"/>
</dbReference>
<evidence type="ECO:0000259" key="1">
    <source>
        <dbReference type="Pfam" id="PF01979"/>
    </source>
</evidence>
<dbReference type="SUPFAM" id="SSF51338">
    <property type="entry name" value="Composite domain of metallo-dependent hydrolases"/>
    <property type="match status" value="1"/>
</dbReference>
<dbReference type="Gene3D" id="3.20.20.140">
    <property type="entry name" value="Metal-dependent hydrolases"/>
    <property type="match status" value="1"/>
</dbReference>
<protein>
    <submittedName>
        <fullName evidence="2">Amidohydrolase family protein</fullName>
    </submittedName>
</protein>
<dbReference type="GO" id="GO:0016810">
    <property type="term" value="F:hydrolase activity, acting on carbon-nitrogen (but not peptide) bonds"/>
    <property type="evidence" value="ECO:0007669"/>
    <property type="project" value="InterPro"/>
</dbReference>
<keyword evidence="3" id="KW-1185">Reference proteome</keyword>
<organism evidence="2 3">
    <name type="scientific">Candidatus Acidiferrum panamense</name>
    <dbReference type="NCBI Taxonomy" id="2741543"/>
    <lineage>
        <taxon>Bacteria</taxon>
        <taxon>Pseudomonadati</taxon>
        <taxon>Acidobacteriota</taxon>
        <taxon>Terriglobia</taxon>
        <taxon>Candidatus Acidiferrales</taxon>
        <taxon>Candidatus Acidiferrum</taxon>
    </lineage>
</organism>
<evidence type="ECO:0000313" key="2">
    <source>
        <dbReference type="EMBL" id="MBA0086652.1"/>
    </source>
</evidence>
<dbReference type="SUPFAM" id="SSF51556">
    <property type="entry name" value="Metallo-dependent hydrolases"/>
    <property type="match status" value="1"/>
</dbReference>